<protein>
    <submittedName>
        <fullName evidence="1">Sodium-driven chloride bicarbonate exchanger</fullName>
    </submittedName>
</protein>
<name>A0ABP0S4V5_9DINO</name>
<reference evidence="1 2" key="1">
    <citation type="submission" date="2024-02" db="EMBL/GenBank/DDBJ databases">
        <authorList>
            <person name="Chen Y."/>
            <person name="Shah S."/>
            <person name="Dougan E. K."/>
            <person name="Thang M."/>
            <person name="Chan C."/>
        </authorList>
    </citation>
    <scope>NUCLEOTIDE SEQUENCE [LARGE SCALE GENOMIC DNA]</scope>
</reference>
<keyword evidence="2" id="KW-1185">Reference proteome</keyword>
<comment type="caution">
    <text evidence="1">The sequence shown here is derived from an EMBL/GenBank/DDBJ whole genome shotgun (WGS) entry which is preliminary data.</text>
</comment>
<organism evidence="1 2">
    <name type="scientific">Durusdinium trenchii</name>
    <dbReference type="NCBI Taxonomy" id="1381693"/>
    <lineage>
        <taxon>Eukaryota</taxon>
        <taxon>Sar</taxon>
        <taxon>Alveolata</taxon>
        <taxon>Dinophyceae</taxon>
        <taxon>Suessiales</taxon>
        <taxon>Symbiodiniaceae</taxon>
        <taxon>Durusdinium</taxon>
    </lineage>
</organism>
<proteinExistence type="predicted"/>
<sequence length="281" mass="32233">MAQREAMVLEDVLQVAPGWEFPSWKNLQSLSESQVDHWSQNQQMVKVELAFLRTVSFLDGESCARCAQLAPWAHSSTFLAVAQENVRCRRASAGLLLSRWLDQKYCCTTPFQQQRDLEIAAQHFETIAGRYSLLEYDCTLDIQPCGSFRNYGSQHEMVGQATIAGVMCPRDVPASSLADVPKGMQVRYICLLDRWYRRAVMDGREMTPEDLEFCGPGYQTYSVHAWLEPLPGSSFTDGAFMENRPRPTAQDGWLLEDNPLRHPWHRSLPWKELEKLLREKK</sequence>
<evidence type="ECO:0000313" key="2">
    <source>
        <dbReference type="Proteomes" id="UP001642464"/>
    </source>
</evidence>
<accession>A0ABP0S4V5</accession>
<dbReference type="Proteomes" id="UP001642464">
    <property type="component" value="Unassembled WGS sequence"/>
</dbReference>
<gene>
    <name evidence="1" type="ORF">SCF082_LOCUS49997</name>
</gene>
<dbReference type="EMBL" id="CAXAMM010042906">
    <property type="protein sequence ID" value="CAK9107403.1"/>
    <property type="molecule type" value="Genomic_DNA"/>
</dbReference>
<evidence type="ECO:0000313" key="1">
    <source>
        <dbReference type="EMBL" id="CAK9107403.1"/>
    </source>
</evidence>